<dbReference type="GO" id="GO:0004190">
    <property type="term" value="F:aspartic-type endopeptidase activity"/>
    <property type="evidence" value="ECO:0007669"/>
    <property type="project" value="UniProtKB-KW"/>
</dbReference>
<dbReference type="EMBL" id="MU006216">
    <property type="protein sequence ID" value="KAF2833395.1"/>
    <property type="molecule type" value="Genomic_DNA"/>
</dbReference>
<dbReference type="InterPro" id="IPR001969">
    <property type="entry name" value="Aspartic_peptidase_AS"/>
</dbReference>
<keyword evidence="16" id="KW-1185">Reference proteome</keyword>
<keyword evidence="9" id="KW-0449">Lipoprotein</keyword>
<evidence type="ECO:0000313" key="16">
    <source>
        <dbReference type="Proteomes" id="UP000799424"/>
    </source>
</evidence>
<dbReference type="GO" id="GO:0005886">
    <property type="term" value="C:plasma membrane"/>
    <property type="evidence" value="ECO:0007669"/>
    <property type="project" value="UniProtKB-SubCell"/>
</dbReference>
<proteinExistence type="inferred from homology"/>
<dbReference type="Gene3D" id="2.60.40.1960">
    <property type="match status" value="1"/>
</dbReference>
<dbReference type="InterPro" id="IPR021109">
    <property type="entry name" value="Peptidase_aspartic_dom_sf"/>
</dbReference>
<evidence type="ECO:0000313" key="15">
    <source>
        <dbReference type="EMBL" id="KAF2833395.1"/>
    </source>
</evidence>
<dbReference type="Pfam" id="PF00026">
    <property type="entry name" value="Asp"/>
    <property type="match status" value="1"/>
</dbReference>
<evidence type="ECO:0000256" key="12">
    <source>
        <dbReference type="RuleBase" id="RU000454"/>
    </source>
</evidence>
<feature type="compositionally biased region" description="Polar residues" evidence="13">
    <location>
        <begin position="356"/>
        <end position="367"/>
    </location>
</feature>
<dbReference type="InterPro" id="IPR033121">
    <property type="entry name" value="PEPTIDASE_A1"/>
</dbReference>
<feature type="active site" evidence="10">
    <location>
        <position position="204"/>
    </location>
</feature>
<dbReference type="Gene3D" id="2.40.70.10">
    <property type="entry name" value="Acid Proteases"/>
    <property type="match status" value="2"/>
</dbReference>
<comment type="similarity">
    <text evidence="2 12">Belongs to the peptidase A1 family.</text>
</comment>
<dbReference type="InterPro" id="IPR001461">
    <property type="entry name" value="Aspartic_peptidase_A1"/>
</dbReference>
<dbReference type="CDD" id="cd05471">
    <property type="entry name" value="pepsin_like"/>
    <property type="match status" value="1"/>
</dbReference>
<keyword evidence="6 12" id="KW-0378">Hydrolase</keyword>
<evidence type="ECO:0000256" key="11">
    <source>
        <dbReference type="PIRSR" id="PIRSR601461-2"/>
    </source>
</evidence>
<keyword evidence="7" id="KW-0472">Membrane</keyword>
<dbReference type="PANTHER" id="PTHR47966">
    <property type="entry name" value="BETA-SITE APP-CLEAVING ENZYME, ISOFORM A-RELATED"/>
    <property type="match status" value="1"/>
</dbReference>
<reference evidence="15" key="1">
    <citation type="journal article" date="2020" name="Stud. Mycol.">
        <title>101 Dothideomycetes genomes: a test case for predicting lifestyles and emergence of pathogens.</title>
        <authorList>
            <person name="Haridas S."/>
            <person name="Albert R."/>
            <person name="Binder M."/>
            <person name="Bloem J."/>
            <person name="Labutti K."/>
            <person name="Salamov A."/>
            <person name="Andreopoulos B."/>
            <person name="Baker S."/>
            <person name="Barry K."/>
            <person name="Bills G."/>
            <person name="Bluhm B."/>
            <person name="Cannon C."/>
            <person name="Castanera R."/>
            <person name="Culley D."/>
            <person name="Daum C."/>
            <person name="Ezra D."/>
            <person name="Gonzalez J."/>
            <person name="Henrissat B."/>
            <person name="Kuo A."/>
            <person name="Liang C."/>
            <person name="Lipzen A."/>
            <person name="Lutzoni F."/>
            <person name="Magnuson J."/>
            <person name="Mondo S."/>
            <person name="Nolan M."/>
            <person name="Ohm R."/>
            <person name="Pangilinan J."/>
            <person name="Park H.-J."/>
            <person name="Ramirez L."/>
            <person name="Alfaro M."/>
            <person name="Sun H."/>
            <person name="Tritt A."/>
            <person name="Yoshinaga Y."/>
            <person name="Zwiers L.-H."/>
            <person name="Turgeon B."/>
            <person name="Goodwin S."/>
            <person name="Spatafora J."/>
            <person name="Crous P."/>
            <person name="Grigoriev I."/>
        </authorList>
    </citation>
    <scope>NUCLEOTIDE SEQUENCE</scope>
    <source>
        <strain evidence="15">CBS 113818</strain>
    </source>
</reference>
<dbReference type="PRINTS" id="PR00792">
    <property type="entry name" value="PEPSIN"/>
</dbReference>
<evidence type="ECO:0000256" key="13">
    <source>
        <dbReference type="SAM" id="MobiDB-lite"/>
    </source>
</evidence>
<dbReference type="Proteomes" id="UP000799424">
    <property type="component" value="Unassembled WGS sequence"/>
</dbReference>
<dbReference type="PANTHER" id="PTHR47966:SF75">
    <property type="entry name" value="ENDOPEPTIDASE (CTSD), PUTATIVE (AFU_ORTHOLOGUE AFUA_4G07040)-RELATED"/>
    <property type="match status" value="1"/>
</dbReference>
<dbReference type="InterPro" id="IPR034164">
    <property type="entry name" value="Pepsin-like_dom"/>
</dbReference>
<evidence type="ECO:0000256" key="1">
    <source>
        <dbReference type="ARBA" id="ARBA00004236"/>
    </source>
</evidence>
<dbReference type="SUPFAM" id="SSF50630">
    <property type="entry name" value="Acid proteases"/>
    <property type="match status" value="1"/>
</dbReference>
<evidence type="ECO:0000256" key="3">
    <source>
        <dbReference type="ARBA" id="ARBA00022475"/>
    </source>
</evidence>
<accession>A0A6A7ALC2</accession>
<evidence type="ECO:0000256" key="7">
    <source>
        <dbReference type="ARBA" id="ARBA00023136"/>
    </source>
</evidence>
<evidence type="ECO:0000256" key="6">
    <source>
        <dbReference type="ARBA" id="ARBA00022801"/>
    </source>
</evidence>
<comment type="subcellular location">
    <subcellularLocation>
        <location evidence="1">Cell membrane</location>
    </subcellularLocation>
</comment>
<keyword evidence="4 12" id="KW-0645">Protease</keyword>
<feature type="region of interest" description="Disordered" evidence="13">
    <location>
        <begin position="345"/>
        <end position="368"/>
    </location>
</feature>
<dbReference type="PROSITE" id="PS00141">
    <property type="entry name" value="ASP_PROTEASE"/>
    <property type="match status" value="1"/>
</dbReference>
<keyword evidence="5 12" id="KW-0064">Aspartyl protease</keyword>
<dbReference type="FunFam" id="2.40.70.10:FF:000060">
    <property type="entry name" value="Aspartic-type endopeptidase ctsD"/>
    <property type="match status" value="1"/>
</dbReference>
<evidence type="ECO:0000259" key="14">
    <source>
        <dbReference type="PROSITE" id="PS51767"/>
    </source>
</evidence>
<evidence type="ECO:0000256" key="9">
    <source>
        <dbReference type="ARBA" id="ARBA00023288"/>
    </source>
</evidence>
<feature type="domain" description="Peptidase A1" evidence="14">
    <location>
        <begin position="1"/>
        <end position="309"/>
    </location>
</feature>
<protein>
    <submittedName>
        <fullName evidence="15">Acid protease</fullName>
    </submittedName>
</protein>
<evidence type="ECO:0000256" key="4">
    <source>
        <dbReference type="ARBA" id="ARBA00022670"/>
    </source>
</evidence>
<dbReference type="GO" id="GO:0006508">
    <property type="term" value="P:proteolysis"/>
    <property type="evidence" value="ECO:0007669"/>
    <property type="project" value="UniProtKB-KW"/>
</dbReference>
<feature type="disulfide bond" evidence="11">
    <location>
        <begin position="31"/>
        <end position="36"/>
    </location>
</feature>
<keyword evidence="8" id="KW-0325">Glycoprotein</keyword>
<dbReference type="OrthoDB" id="660550at2759"/>
<evidence type="ECO:0000256" key="8">
    <source>
        <dbReference type="ARBA" id="ARBA00023180"/>
    </source>
</evidence>
<dbReference type="PROSITE" id="PS51767">
    <property type="entry name" value="PEPTIDASE_A1"/>
    <property type="match status" value="1"/>
</dbReference>
<dbReference type="AlphaFoldDB" id="A0A6A7ALC2"/>
<keyword evidence="11" id="KW-1015">Disulfide bond</keyword>
<evidence type="ECO:0000256" key="5">
    <source>
        <dbReference type="ARBA" id="ARBA00022750"/>
    </source>
</evidence>
<sequence>MVAVTIGDSKEEYQMLLDSAASNTWVMSQGCTTEACKTHTTFGKDDSSSLKTQNTPFSVTYGTGSVAGTLASDTLHIGSLSPTLTFGLATNVSQDFSSYPMDGILGIGRGVKSEGSIDAPQVMDVLSSSRLIGAKLYGIHLSRGKDNLNDGELNLGAVNKDRFTGDLNWNTCIDNAAGFWEVPVADAGVNGKALGITGRSAIIDTGTSFILMPAPDALKIHTQIPGFKQDGETFSVPCDTTAIVQFVFNKQTYNISTPDWRGLKLENGLCRSNIIGRQTFKDTQWLVGDVFLKNVYSVFDFDGKRVGFGVKNAAQSNSASTSFSPSRGSASATLAAPGTSQTAAIAAGGANPTGGAESQPQGQNTQGRAGGKAAVSILGVLVAFTISMFI</sequence>
<gene>
    <name evidence="15" type="ORF">CC86DRAFT_277769</name>
</gene>
<name>A0A6A7ALC2_9PLEO</name>
<evidence type="ECO:0000256" key="2">
    <source>
        <dbReference type="ARBA" id="ARBA00007447"/>
    </source>
</evidence>
<feature type="active site" evidence="10">
    <location>
        <position position="18"/>
    </location>
</feature>
<evidence type="ECO:0000256" key="10">
    <source>
        <dbReference type="PIRSR" id="PIRSR601461-1"/>
    </source>
</evidence>
<organism evidence="15 16">
    <name type="scientific">Ophiobolus disseminans</name>
    <dbReference type="NCBI Taxonomy" id="1469910"/>
    <lineage>
        <taxon>Eukaryota</taxon>
        <taxon>Fungi</taxon>
        <taxon>Dikarya</taxon>
        <taxon>Ascomycota</taxon>
        <taxon>Pezizomycotina</taxon>
        <taxon>Dothideomycetes</taxon>
        <taxon>Pleosporomycetidae</taxon>
        <taxon>Pleosporales</taxon>
        <taxon>Pleosporineae</taxon>
        <taxon>Phaeosphaeriaceae</taxon>
        <taxon>Ophiobolus</taxon>
    </lineage>
</organism>
<keyword evidence="3" id="KW-1003">Cell membrane</keyword>